<dbReference type="RefSeq" id="WP_142591291.1">
    <property type="nucleotide sequence ID" value="NZ_CABFWF030000001.1"/>
</dbReference>
<dbReference type="EMBL" id="CABFWF030000001">
    <property type="protein sequence ID" value="CAD7024543.1"/>
    <property type="molecule type" value="Genomic_DNA"/>
</dbReference>
<reference evidence="1 2" key="1">
    <citation type="submission" date="2020-11" db="EMBL/GenBank/DDBJ databases">
        <authorList>
            <person name="Lassalle F."/>
        </authorList>
    </citation>
    <scope>NUCLEOTIDE SEQUENCE [LARGE SCALE GENOMIC DNA]</scope>
    <source>
        <strain evidence="1 2">JC140</strain>
    </source>
</reference>
<name>A0ABN7JDI4_9HYPH</name>
<sequence length="300" mass="32574">MGRTERGGNGLAALEGVLTELDERIGRAARTVAEAARTKLVPAAREDESEDVAAGSIATAWSSASTSLASMVGRVANLIDHAQAPLEDIPQPTVKERLQHAARAVLSLRFRPQVRTPAAMLRQALTEADALSDMLSRHRERLMTARRSIEADLVDLTGHRQALADNLLAEAKRQGREVTAAAARVEDYLQMLQTLLVDINRQVADVNLLMNKLTIEAERGILLDGILSPAGETGPPQFRHRESLPHLAPLIDLYEKDMLSSREIDRRKAGIDSRFTEHFGAPPGTRAALGFGTGPEANHA</sequence>
<evidence type="ECO:0000313" key="1">
    <source>
        <dbReference type="EMBL" id="CAD7024543.1"/>
    </source>
</evidence>
<protein>
    <submittedName>
        <fullName evidence="1">Uncharacterized protein</fullName>
    </submittedName>
</protein>
<comment type="caution">
    <text evidence="1">The sequence shown here is derived from an EMBL/GenBank/DDBJ whole genome shotgun (WGS) entry which is preliminary data.</text>
</comment>
<gene>
    <name evidence="1" type="ORF">REJC140_00488</name>
</gene>
<keyword evidence="2" id="KW-1185">Reference proteome</keyword>
<accession>A0ABN7JDI4</accession>
<organism evidence="1 2">
    <name type="scientific">Pseudorhizobium endolithicum</name>
    <dbReference type="NCBI Taxonomy" id="1191678"/>
    <lineage>
        <taxon>Bacteria</taxon>
        <taxon>Pseudomonadati</taxon>
        <taxon>Pseudomonadota</taxon>
        <taxon>Alphaproteobacteria</taxon>
        <taxon>Hyphomicrobiales</taxon>
        <taxon>Rhizobiaceae</taxon>
        <taxon>Rhizobium/Agrobacterium group</taxon>
        <taxon>Pseudorhizobium</taxon>
    </lineage>
</organism>
<evidence type="ECO:0000313" key="2">
    <source>
        <dbReference type="Proteomes" id="UP000606921"/>
    </source>
</evidence>
<proteinExistence type="predicted"/>
<dbReference type="Proteomes" id="UP000606921">
    <property type="component" value="Unassembled WGS sequence"/>
</dbReference>